<dbReference type="Proteomes" id="UP001623591">
    <property type="component" value="Unassembled WGS sequence"/>
</dbReference>
<dbReference type="PANTHER" id="PTHR30404:SF0">
    <property type="entry name" value="N-ACETYLMURAMOYL-L-ALANINE AMIDASE AMIC"/>
    <property type="match status" value="1"/>
</dbReference>
<name>A0ABW8T900_9CLOT</name>
<evidence type="ECO:0000256" key="2">
    <source>
        <dbReference type="SAM" id="Phobius"/>
    </source>
</evidence>
<keyword evidence="2" id="KW-0812">Transmembrane</keyword>
<protein>
    <submittedName>
        <fullName evidence="4">N-acetylmuramoyl-L-alanine amidase</fullName>
    </submittedName>
</protein>
<evidence type="ECO:0000256" key="1">
    <source>
        <dbReference type="ARBA" id="ARBA00022801"/>
    </source>
</evidence>
<dbReference type="Pfam" id="PF01520">
    <property type="entry name" value="Amidase_3"/>
    <property type="match status" value="1"/>
</dbReference>
<sequence length="338" mass="38387">MSNKLESIKKLAFRCFVFLAISINLIYAISIRIHSTSNAQVIKMVLAAGSQGNISITENNYFKRYIISCTREMDELNIEDNKDYINIYLKKDEAKGINLNGDKKIQNQDLGYSTTNDGYILKIKKMLEHNNFVSIDRNNKKNIIVLISKVDKPFTHSIVIDPGHGGIDKGANYGSIYEKDINLKIVNYAAQQLEFSGIKVLLTRDEDKLLALKEIGDITNSSSADIFVSVHVNENKESKYCGVSSYYYDPNGFQTEERIRLARTMQSELVKSDSWKNVGILRQNFAVLRYSNIPSVLLECGFISNTEDRNKLTQDNVLKNFGDNIAKGVIKYFQKNNN</sequence>
<comment type="caution">
    <text evidence="4">The sequence shown here is derived from an EMBL/GenBank/DDBJ whole genome shotgun (WGS) entry which is preliminary data.</text>
</comment>
<dbReference type="SUPFAM" id="SSF53187">
    <property type="entry name" value="Zn-dependent exopeptidases"/>
    <property type="match status" value="1"/>
</dbReference>
<keyword evidence="1" id="KW-0378">Hydrolase</keyword>
<reference evidence="4 5" key="1">
    <citation type="submission" date="2024-11" db="EMBL/GenBank/DDBJ databases">
        <authorList>
            <person name="Heng Y.C."/>
            <person name="Lim A.C.H."/>
            <person name="Lee J.K.Y."/>
            <person name="Kittelmann S."/>
        </authorList>
    </citation>
    <scope>NUCLEOTIDE SEQUENCE [LARGE SCALE GENOMIC DNA]</scope>
    <source>
        <strain evidence="4 5">WILCCON 0185</strain>
    </source>
</reference>
<keyword evidence="5" id="KW-1185">Reference proteome</keyword>
<dbReference type="PANTHER" id="PTHR30404">
    <property type="entry name" value="N-ACETYLMURAMOYL-L-ALANINE AMIDASE"/>
    <property type="match status" value="1"/>
</dbReference>
<keyword evidence="2" id="KW-1133">Transmembrane helix</keyword>
<dbReference type="InterPro" id="IPR050695">
    <property type="entry name" value="N-acetylmuramoyl_amidase_3"/>
</dbReference>
<gene>
    <name evidence="4" type="ORF">ACJDUG_14725</name>
</gene>
<evidence type="ECO:0000313" key="4">
    <source>
        <dbReference type="EMBL" id="MFL0248213.1"/>
    </source>
</evidence>
<proteinExistence type="predicted"/>
<dbReference type="RefSeq" id="WP_406770643.1">
    <property type="nucleotide sequence ID" value="NZ_JBJHZZ010000014.1"/>
</dbReference>
<dbReference type="EMBL" id="JBJHZZ010000014">
    <property type="protein sequence ID" value="MFL0248213.1"/>
    <property type="molecule type" value="Genomic_DNA"/>
</dbReference>
<accession>A0ABW8T900</accession>
<evidence type="ECO:0000313" key="5">
    <source>
        <dbReference type="Proteomes" id="UP001623591"/>
    </source>
</evidence>
<dbReference type="CDD" id="cd02696">
    <property type="entry name" value="MurNAc-LAA"/>
    <property type="match status" value="1"/>
</dbReference>
<feature type="domain" description="MurNAc-LAA" evidence="3">
    <location>
        <begin position="216"/>
        <end position="330"/>
    </location>
</feature>
<dbReference type="Gene3D" id="3.40.630.40">
    <property type="entry name" value="Zn-dependent exopeptidases"/>
    <property type="match status" value="1"/>
</dbReference>
<organism evidence="4 5">
    <name type="scientific">Candidatus Clostridium stratigraminis</name>
    <dbReference type="NCBI Taxonomy" id="3381661"/>
    <lineage>
        <taxon>Bacteria</taxon>
        <taxon>Bacillati</taxon>
        <taxon>Bacillota</taxon>
        <taxon>Clostridia</taxon>
        <taxon>Eubacteriales</taxon>
        <taxon>Clostridiaceae</taxon>
        <taxon>Clostridium</taxon>
    </lineage>
</organism>
<keyword evidence="2" id="KW-0472">Membrane</keyword>
<dbReference type="InterPro" id="IPR002508">
    <property type="entry name" value="MurNAc-LAA_cat"/>
</dbReference>
<feature type="transmembrane region" description="Helical" evidence="2">
    <location>
        <begin position="12"/>
        <end position="30"/>
    </location>
</feature>
<dbReference type="SMART" id="SM00646">
    <property type="entry name" value="Ami_3"/>
    <property type="match status" value="1"/>
</dbReference>
<evidence type="ECO:0000259" key="3">
    <source>
        <dbReference type="SMART" id="SM00646"/>
    </source>
</evidence>